<keyword evidence="2" id="KW-0507">mRNA processing</keyword>
<keyword evidence="4 6" id="KW-0694">RNA-binding</keyword>
<evidence type="ECO:0000256" key="4">
    <source>
        <dbReference type="ARBA" id="ARBA00022884"/>
    </source>
</evidence>
<dbReference type="PROSITE" id="PS50102">
    <property type="entry name" value="RRM"/>
    <property type="match status" value="1"/>
</dbReference>
<gene>
    <name evidence="7" type="ORF">ZEAMMB73_Zm00001d041673</name>
</gene>
<sequence length="114" mass="13092">MIVQYGRILDIDLKIPLRPPGYAFDEFEDPHDADDAIYGRDGYSFDGYRLRVCISCFHLMVLLEERIEALKFHLLNHAVMVTSLPSSASWQDLKDHMRRAGDVCFSDVYHEVGG</sequence>
<dbReference type="SUPFAM" id="SSF54928">
    <property type="entry name" value="RNA-binding domain, RBD"/>
    <property type="match status" value="1"/>
</dbReference>
<dbReference type="EMBL" id="CM007649">
    <property type="protein sequence ID" value="ONM33460.1"/>
    <property type="molecule type" value="Genomic_DNA"/>
</dbReference>
<dbReference type="Pfam" id="PF00076">
    <property type="entry name" value="RRM_1"/>
    <property type="match status" value="1"/>
</dbReference>
<dbReference type="InterPro" id="IPR012677">
    <property type="entry name" value="Nucleotide-bd_a/b_plait_sf"/>
</dbReference>
<evidence type="ECO:0000256" key="2">
    <source>
        <dbReference type="ARBA" id="ARBA00022664"/>
    </source>
</evidence>
<proteinExistence type="predicted"/>
<comment type="subcellular location">
    <subcellularLocation>
        <location evidence="1">Nucleus</location>
    </subcellularLocation>
</comment>
<dbReference type="InParanoid" id="A0A1D6MXK8"/>
<dbReference type="GO" id="GO:0003723">
    <property type="term" value="F:RNA binding"/>
    <property type="evidence" value="ECO:0007669"/>
    <property type="project" value="UniProtKB-UniRule"/>
</dbReference>
<keyword evidence="3" id="KW-0677">Repeat</keyword>
<organism evidence="7">
    <name type="scientific">Zea mays</name>
    <name type="common">Maize</name>
    <dbReference type="NCBI Taxonomy" id="4577"/>
    <lineage>
        <taxon>Eukaryota</taxon>
        <taxon>Viridiplantae</taxon>
        <taxon>Streptophyta</taxon>
        <taxon>Embryophyta</taxon>
        <taxon>Tracheophyta</taxon>
        <taxon>Spermatophyta</taxon>
        <taxon>Magnoliopsida</taxon>
        <taxon>Liliopsida</taxon>
        <taxon>Poales</taxon>
        <taxon>Poaceae</taxon>
        <taxon>PACMAD clade</taxon>
        <taxon>Panicoideae</taxon>
        <taxon>Andropogonodae</taxon>
        <taxon>Andropogoneae</taxon>
        <taxon>Tripsacinae</taxon>
        <taxon>Zea</taxon>
    </lineage>
</organism>
<evidence type="ECO:0000313" key="7">
    <source>
        <dbReference type="EMBL" id="ONM33460.1"/>
    </source>
</evidence>
<evidence type="ECO:0000256" key="6">
    <source>
        <dbReference type="PROSITE-ProRule" id="PRU00176"/>
    </source>
</evidence>
<evidence type="ECO:0000256" key="1">
    <source>
        <dbReference type="ARBA" id="ARBA00004123"/>
    </source>
</evidence>
<dbReference type="eggNOG" id="KOG0105">
    <property type="taxonomic scope" value="Eukaryota"/>
</dbReference>
<dbReference type="InterPro" id="IPR050374">
    <property type="entry name" value="RRT5_SRSF_SR"/>
</dbReference>
<dbReference type="STRING" id="4577.A0A1D6MXK8"/>
<reference evidence="7" key="1">
    <citation type="submission" date="2015-12" db="EMBL/GenBank/DDBJ databases">
        <title>Update maize B73 reference genome by single molecule sequencing technologies.</title>
        <authorList>
            <consortium name="Maize Genome Sequencing Project"/>
            <person name="Ware D."/>
        </authorList>
    </citation>
    <scope>NUCLEOTIDE SEQUENCE [LARGE SCALE GENOMIC DNA]</scope>
    <source>
        <tissue evidence="7">Seedling</tissue>
    </source>
</reference>
<keyword evidence="5" id="KW-0539">Nucleus</keyword>
<accession>A0A1D6MXK8</accession>
<dbReference type="InterPro" id="IPR035979">
    <property type="entry name" value="RBD_domain_sf"/>
</dbReference>
<dbReference type="Gene3D" id="3.30.70.330">
    <property type="match status" value="2"/>
</dbReference>
<name>A0A1D6MXK8_MAIZE</name>
<dbReference type="InterPro" id="IPR000504">
    <property type="entry name" value="RRM_dom"/>
</dbReference>
<dbReference type="GO" id="GO:0005634">
    <property type="term" value="C:nucleus"/>
    <property type="evidence" value="ECO:0007669"/>
    <property type="project" value="UniProtKB-SubCell"/>
</dbReference>
<dbReference type="PANTHER" id="PTHR23003">
    <property type="entry name" value="RNA RECOGNITION MOTIF RRM DOMAIN CONTAINING PROTEIN"/>
    <property type="match status" value="1"/>
</dbReference>
<evidence type="ECO:0000256" key="5">
    <source>
        <dbReference type="ARBA" id="ARBA00023242"/>
    </source>
</evidence>
<dbReference type="GO" id="GO:0006397">
    <property type="term" value="P:mRNA processing"/>
    <property type="evidence" value="ECO:0007669"/>
    <property type="project" value="UniProtKB-KW"/>
</dbReference>
<evidence type="ECO:0000256" key="3">
    <source>
        <dbReference type="ARBA" id="ARBA00022737"/>
    </source>
</evidence>
<protein>
    <submittedName>
        <fullName evidence="7">Serine/arginine-rich-splicing factor SR34</fullName>
    </submittedName>
</protein>
<dbReference type="PANTHER" id="PTHR23003:SF62">
    <property type="entry name" value="SERINE_ARGININE (SR)-TYPE SHUTTLING MRNA BINDING PROTEIN NPL3"/>
    <property type="match status" value="1"/>
</dbReference>
<dbReference type="AlphaFoldDB" id="A0A1D6MXK8"/>